<sequence>MRELRIYALIATIFMIAIIAFFSLPLLWLFVSAFNPYATPSLEIPTNPSLRNFVELFRPVGMVYPYQWILNSIIVSSASATIATIISFLSAFVFARFPFRGQEAMLSLFVVLRLIPPIIIALPIMVLYRMWGLINTLHGLILVLSAFVLPFTLLILESSLRAIPTTYEEAAMLDGCTKLGAFLRVTLPLAAPSIVTAWLLAFVTVWSEFVITLMIIRDPSLMTASIGLRFFFGEYGRVEYGKLSAFSILYSVPIIAVFFAIQKYLRRGIAGLVTR</sequence>
<dbReference type="AlphaFoldDB" id="A0A832YY88"/>
<evidence type="ECO:0000259" key="8">
    <source>
        <dbReference type="PROSITE" id="PS50928"/>
    </source>
</evidence>
<organism evidence="9 10">
    <name type="scientific">Ignisphaera aggregans</name>
    <dbReference type="NCBI Taxonomy" id="334771"/>
    <lineage>
        <taxon>Archaea</taxon>
        <taxon>Thermoproteota</taxon>
        <taxon>Thermoprotei</taxon>
        <taxon>Desulfurococcales</taxon>
        <taxon>Desulfurococcaceae</taxon>
        <taxon>Ignisphaera</taxon>
    </lineage>
</organism>
<evidence type="ECO:0000256" key="6">
    <source>
        <dbReference type="ARBA" id="ARBA00023136"/>
    </source>
</evidence>
<evidence type="ECO:0000256" key="7">
    <source>
        <dbReference type="RuleBase" id="RU363032"/>
    </source>
</evidence>
<reference evidence="9" key="1">
    <citation type="journal article" date="2020" name="ISME J.">
        <title>Gammaproteobacteria mediating utilization of methyl-, sulfur- and petroleum organic compounds in deep ocean hydrothermal plumes.</title>
        <authorList>
            <person name="Zhou Z."/>
            <person name="Liu Y."/>
            <person name="Pan J."/>
            <person name="Cron B.R."/>
            <person name="Toner B.M."/>
            <person name="Anantharaman K."/>
            <person name="Breier J.A."/>
            <person name="Dick G.J."/>
            <person name="Li M."/>
        </authorList>
    </citation>
    <scope>NUCLEOTIDE SEQUENCE</scope>
    <source>
        <strain evidence="9">SZUA-1435</strain>
    </source>
</reference>
<feature type="domain" description="ABC transmembrane type-1" evidence="8">
    <location>
        <begin position="69"/>
        <end position="261"/>
    </location>
</feature>
<dbReference type="PROSITE" id="PS50928">
    <property type="entry name" value="ABC_TM1"/>
    <property type="match status" value="1"/>
</dbReference>
<dbReference type="Gene3D" id="1.10.3720.10">
    <property type="entry name" value="MetI-like"/>
    <property type="match status" value="1"/>
</dbReference>
<keyword evidence="5 7" id="KW-1133">Transmembrane helix</keyword>
<evidence type="ECO:0000256" key="3">
    <source>
        <dbReference type="ARBA" id="ARBA00022475"/>
    </source>
</evidence>
<evidence type="ECO:0000256" key="4">
    <source>
        <dbReference type="ARBA" id="ARBA00022692"/>
    </source>
</evidence>
<dbReference type="Pfam" id="PF00528">
    <property type="entry name" value="BPD_transp_1"/>
    <property type="match status" value="1"/>
</dbReference>
<feature type="transmembrane region" description="Helical" evidence="7">
    <location>
        <begin position="243"/>
        <end position="261"/>
    </location>
</feature>
<proteinExistence type="inferred from homology"/>
<dbReference type="GO" id="GO:0005886">
    <property type="term" value="C:plasma membrane"/>
    <property type="evidence" value="ECO:0007669"/>
    <property type="project" value="UniProtKB-SubCell"/>
</dbReference>
<dbReference type="CDD" id="cd06261">
    <property type="entry name" value="TM_PBP2"/>
    <property type="match status" value="1"/>
</dbReference>
<evidence type="ECO:0000256" key="5">
    <source>
        <dbReference type="ARBA" id="ARBA00022989"/>
    </source>
</evidence>
<dbReference type="PANTHER" id="PTHR32243">
    <property type="entry name" value="MALTOSE TRANSPORT SYSTEM PERMEASE-RELATED"/>
    <property type="match status" value="1"/>
</dbReference>
<protein>
    <submittedName>
        <fullName evidence="9">Carbohydrate ABC transporter permease</fullName>
    </submittedName>
</protein>
<feature type="transmembrane region" description="Helical" evidence="7">
    <location>
        <begin position="7"/>
        <end position="31"/>
    </location>
</feature>
<name>A0A832YY88_9CREN</name>
<feature type="transmembrane region" description="Helical" evidence="7">
    <location>
        <begin position="68"/>
        <end position="94"/>
    </location>
</feature>
<comment type="subcellular location">
    <subcellularLocation>
        <location evidence="1 7">Cell membrane</location>
        <topology evidence="1 7">Multi-pass membrane protein</topology>
    </subcellularLocation>
</comment>
<keyword evidence="2 7" id="KW-0813">Transport</keyword>
<feature type="transmembrane region" description="Helical" evidence="7">
    <location>
        <begin position="106"/>
        <end position="131"/>
    </location>
</feature>
<dbReference type="GO" id="GO:0055085">
    <property type="term" value="P:transmembrane transport"/>
    <property type="evidence" value="ECO:0007669"/>
    <property type="project" value="InterPro"/>
</dbReference>
<dbReference type="SUPFAM" id="SSF161098">
    <property type="entry name" value="MetI-like"/>
    <property type="match status" value="1"/>
</dbReference>
<comment type="caution">
    <text evidence="9">The sequence shown here is derived from an EMBL/GenBank/DDBJ whole genome shotgun (WGS) entry which is preliminary data.</text>
</comment>
<gene>
    <name evidence="9" type="ORF">EYH02_04515</name>
</gene>
<accession>A0A832YY88</accession>
<keyword evidence="3" id="KW-1003">Cell membrane</keyword>
<dbReference type="EMBL" id="DQTV01000082">
    <property type="protein sequence ID" value="HIP57313.1"/>
    <property type="molecule type" value="Genomic_DNA"/>
</dbReference>
<dbReference type="InterPro" id="IPR000515">
    <property type="entry name" value="MetI-like"/>
</dbReference>
<keyword evidence="6 7" id="KW-0472">Membrane</keyword>
<dbReference type="PANTHER" id="PTHR32243:SF18">
    <property type="entry name" value="INNER MEMBRANE ABC TRANSPORTER PERMEASE PROTEIN YCJP"/>
    <property type="match status" value="1"/>
</dbReference>
<dbReference type="Proteomes" id="UP000605805">
    <property type="component" value="Unassembled WGS sequence"/>
</dbReference>
<feature type="transmembrane region" description="Helical" evidence="7">
    <location>
        <begin position="137"/>
        <end position="156"/>
    </location>
</feature>
<evidence type="ECO:0000256" key="1">
    <source>
        <dbReference type="ARBA" id="ARBA00004651"/>
    </source>
</evidence>
<keyword evidence="4 7" id="KW-0812">Transmembrane</keyword>
<evidence type="ECO:0000256" key="2">
    <source>
        <dbReference type="ARBA" id="ARBA00022448"/>
    </source>
</evidence>
<dbReference type="InterPro" id="IPR050901">
    <property type="entry name" value="BP-dep_ABC_trans_perm"/>
</dbReference>
<evidence type="ECO:0000313" key="10">
    <source>
        <dbReference type="Proteomes" id="UP000605805"/>
    </source>
</evidence>
<evidence type="ECO:0000313" key="9">
    <source>
        <dbReference type="EMBL" id="HIP57313.1"/>
    </source>
</evidence>
<comment type="similarity">
    <text evidence="7">Belongs to the binding-protein-dependent transport system permease family.</text>
</comment>
<dbReference type="InterPro" id="IPR035906">
    <property type="entry name" value="MetI-like_sf"/>
</dbReference>